<dbReference type="PANTHER" id="PTHR10695">
    <property type="entry name" value="DEPHOSPHO-COA KINASE-RELATED"/>
    <property type="match status" value="1"/>
</dbReference>
<evidence type="ECO:0000313" key="2">
    <source>
        <dbReference type="EMBL" id="EGC32990.1"/>
    </source>
</evidence>
<feature type="domain" description="Cytidyltransferase-like" evidence="1">
    <location>
        <begin position="246"/>
        <end position="387"/>
    </location>
</feature>
<dbReference type="InterPro" id="IPR004821">
    <property type="entry name" value="Cyt_trans-like"/>
</dbReference>
<dbReference type="OrthoDB" id="330671at2759"/>
<dbReference type="Pfam" id="PF01467">
    <property type="entry name" value="CTP_transf_like"/>
    <property type="match status" value="1"/>
</dbReference>
<dbReference type="Proteomes" id="UP000001064">
    <property type="component" value="Unassembled WGS sequence"/>
</dbReference>
<dbReference type="GeneID" id="10507894"/>
<dbReference type="NCBIfam" id="NF001985">
    <property type="entry name" value="PRK00777.1"/>
    <property type="match status" value="1"/>
</dbReference>
<dbReference type="EMBL" id="GL871164">
    <property type="protein sequence ID" value="EGC32990.1"/>
    <property type="molecule type" value="Genomic_DNA"/>
</dbReference>
<gene>
    <name evidence="2" type="ORF">DICPUDRAFT_155029</name>
</gene>
<dbReference type="STRING" id="5786.F0ZSW3"/>
<sequence>MYKTGLIRILFNFQARNKNDLFLHYYNVGKLLSIANKVKDRLYIELINYNNKDFGNHLLSPPNSSPILNSNNNVIKAHKLYNDIFVADSRLFINKDKLMEFDDDKSPSTIVRENIEPLKNLENIFFNYYQILYNANPRLDVSIIPLELLDHNNNSLYSPPNSSPFHHHHLKHIKTPIDVLFVDSLDKEAQAKELGSVNNDRLVRNQIPIKNVETVDQDFFYPKSYFDPSLIGKDIKKWNPPFKGVVLGGTYDRMHPGHKVMLTISSLICSEYMEVGVTDNSILKKKKYSELIEPFEYRSEKTQNFLQSINPNVEYNMLKLVEPYANTMTSKRLECIVISPETFSTAIKINEVRRETNLKPLEIYSISYFDTHHQGEDFKLSSSYLRELDFKAMQKEKEQQTEKEQQK</sequence>
<dbReference type="Gene3D" id="3.40.50.620">
    <property type="entry name" value="HUPs"/>
    <property type="match status" value="1"/>
</dbReference>
<dbReference type="eggNOG" id="KOG3351">
    <property type="taxonomic scope" value="Eukaryota"/>
</dbReference>
<dbReference type="PANTHER" id="PTHR10695:SF46">
    <property type="entry name" value="BIFUNCTIONAL COENZYME A SYNTHASE-RELATED"/>
    <property type="match status" value="1"/>
</dbReference>
<dbReference type="InParanoid" id="F0ZSW3"/>
<dbReference type="KEGG" id="dpp:DICPUDRAFT_155029"/>
<dbReference type="GO" id="GO:0004140">
    <property type="term" value="F:dephospho-CoA kinase activity"/>
    <property type="evidence" value="ECO:0000318"/>
    <property type="project" value="GO_Central"/>
</dbReference>
<reference evidence="3" key="1">
    <citation type="journal article" date="2011" name="Genome Biol.">
        <title>Comparative genomics of the social amoebae Dictyostelium discoideum and Dictyostelium purpureum.</title>
        <authorList>
            <consortium name="US DOE Joint Genome Institute (JGI-PGF)"/>
            <person name="Sucgang R."/>
            <person name="Kuo A."/>
            <person name="Tian X."/>
            <person name="Salerno W."/>
            <person name="Parikh A."/>
            <person name="Feasley C.L."/>
            <person name="Dalin E."/>
            <person name="Tu H."/>
            <person name="Huang E."/>
            <person name="Barry K."/>
            <person name="Lindquist E."/>
            <person name="Shapiro H."/>
            <person name="Bruce D."/>
            <person name="Schmutz J."/>
            <person name="Salamov A."/>
            <person name="Fey P."/>
            <person name="Gaudet P."/>
            <person name="Anjard C."/>
            <person name="Babu M.M."/>
            <person name="Basu S."/>
            <person name="Bushmanova Y."/>
            <person name="van der Wel H."/>
            <person name="Katoh-Kurasawa M."/>
            <person name="Dinh C."/>
            <person name="Coutinho P.M."/>
            <person name="Saito T."/>
            <person name="Elias M."/>
            <person name="Schaap P."/>
            <person name="Kay R.R."/>
            <person name="Henrissat B."/>
            <person name="Eichinger L."/>
            <person name="Rivero F."/>
            <person name="Putnam N.H."/>
            <person name="West C.M."/>
            <person name="Loomis W.F."/>
            <person name="Chisholm R.L."/>
            <person name="Shaulsky G."/>
            <person name="Strassmann J.E."/>
            <person name="Queller D.C."/>
            <person name="Kuspa A."/>
            <person name="Grigoriev I.V."/>
        </authorList>
    </citation>
    <scope>NUCLEOTIDE SEQUENCE [LARGE SCALE GENOMIC DNA]</scope>
    <source>
        <strain evidence="3">QSDP1</strain>
    </source>
</reference>
<evidence type="ECO:0000259" key="1">
    <source>
        <dbReference type="Pfam" id="PF01467"/>
    </source>
</evidence>
<name>F0ZSW3_DICPU</name>
<evidence type="ECO:0000313" key="3">
    <source>
        <dbReference type="Proteomes" id="UP000001064"/>
    </source>
</evidence>
<protein>
    <recommendedName>
        <fullName evidence="1">Cytidyltransferase-like domain-containing protein</fullName>
    </recommendedName>
</protein>
<dbReference type="AlphaFoldDB" id="F0ZSW3"/>
<dbReference type="RefSeq" id="XP_003290508.1">
    <property type="nucleotide sequence ID" value="XM_003290460.1"/>
</dbReference>
<dbReference type="GO" id="GO:0015937">
    <property type="term" value="P:coenzyme A biosynthetic process"/>
    <property type="evidence" value="ECO:0000318"/>
    <property type="project" value="GO_Central"/>
</dbReference>
<dbReference type="SUPFAM" id="SSF52374">
    <property type="entry name" value="Nucleotidylyl transferase"/>
    <property type="match status" value="1"/>
</dbReference>
<dbReference type="OMA" id="DRMHPGH"/>
<dbReference type="VEuPathDB" id="AmoebaDB:DICPUDRAFT_155029"/>
<organism evidence="2 3">
    <name type="scientific">Dictyostelium purpureum</name>
    <name type="common">Slime mold</name>
    <dbReference type="NCBI Taxonomy" id="5786"/>
    <lineage>
        <taxon>Eukaryota</taxon>
        <taxon>Amoebozoa</taxon>
        <taxon>Evosea</taxon>
        <taxon>Eumycetozoa</taxon>
        <taxon>Dictyostelia</taxon>
        <taxon>Dictyosteliales</taxon>
        <taxon>Dictyosteliaceae</taxon>
        <taxon>Dictyostelium</taxon>
    </lineage>
</organism>
<dbReference type="InterPro" id="IPR014729">
    <property type="entry name" value="Rossmann-like_a/b/a_fold"/>
</dbReference>
<keyword evidence="3" id="KW-1185">Reference proteome</keyword>
<accession>F0ZSW3</accession>
<proteinExistence type="predicted"/>